<accession>A0A7X0M6Z7</accession>
<gene>
    <name evidence="1" type="ORF">BJ992_003704</name>
</gene>
<dbReference type="Proteomes" id="UP000555564">
    <property type="component" value="Unassembled WGS sequence"/>
</dbReference>
<organism evidence="1 2">
    <name type="scientific">Sphaerisporangium rubeum</name>
    <dbReference type="NCBI Taxonomy" id="321317"/>
    <lineage>
        <taxon>Bacteria</taxon>
        <taxon>Bacillati</taxon>
        <taxon>Actinomycetota</taxon>
        <taxon>Actinomycetes</taxon>
        <taxon>Streptosporangiales</taxon>
        <taxon>Streptosporangiaceae</taxon>
        <taxon>Sphaerisporangium</taxon>
    </lineage>
</organism>
<proteinExistence type="predicted"/>
<evidence type="ECO:0000313" key="2">
    <source>
        <dbReference type="Proteomes" id="UP000555564"/>
    </source>
</evidence>
<dbReference type="EMBL" id="JACHIU010000001">
    <property type="protein sequence ID" value="MBB6474273.1"/>
    <property type="molecule type" value="Genomic_DNA"/>
</dbReference>
<evidence type="ECO:0000313" key="1">
    <source>
        <dbReference type="EMBL" id="MBB6474273.1"/>
    </source>
</evidence>
<reference evidence="1 2" key="1">
    <citation type="submission" date="2020-08" db="EMBL/GenBank/DDBJ databases">
        <title>Sequencing the genomes of 1000 actinobacteria strains.</title>
        <authorList>
            <person name="Klenk H.-P."/>
        </authorList>
    </citation>
    <scope>NUCLEOTIDE SEQUENCE [LARGE SCALE GENOMIC DNA]</scope>
    <source>
        <strain evidence="1 2">DSM 44936</strain>
    </source>
</reference>
<dbReference type="RefSeq" id="WP_184982642.1">
    <property type="nucleotide sequence ID" value="NZ_BAAALO010000011.1"/>
</dbReference>
<keyword evidence="2" id="KW-1185">Reference proteome</keyword>
<sequence>MELPRVVTREEWLAERVALLEKEKQVTRARDAVNAARRALPMVEVEKEYAFEGPDGKAGLLDLFEGRRQLVVYHFMWVKETGQGCTSCSFLVDNAGDLRHLHACDTTLALVSRAPYAEIEPFRTRMGWSVPWYSSHGGDFNYDFHATNDASVAPVEYNYMDKAELERKGLLFLAADDQDGHGASVFLRDGERVFHTYSTFGRGPEIVLTTYNYLDLTPLGRQRYVNEFPHHDTYGQDPAATCH</sequence>
<comment type="caution">
    <text evidence="1">The sequence shown here is derived from an EMBL/GenBank/DDBJ whole genome shotgun (WGS) entry which is preliminary data.</text>
</comment>
<name>A0A7X0M6Z7_9ACTN</name>
<protein>
    <submittedName>
        <fullName evidence="1">Putative dithiol-disulfide oxidoreductase (DUF899 family)</fullName>
    </submittedName>
</protein>
<dbReference type="Pfam" id="PF05988">
    <property type="entry name" value="DUF899"/>
    <property type="match status" value="1"/>
</dbReference>
<dbReference type="AlphaFoldDB" id="A0A7X0M6Z7"/>
<dbReference type="InterPro" id="IPR010296">
    <property type="entry name" value="DUF899_thioredox"/>
</dbReference>